<keyword evidence="9" id="KW-0902">Two-component regulatory system</keyword>
<feature type="domain" description="HAMP" evidence="13">
    <location>
        <begin position="189"/>
        <end position="242"/>
    </location>
</feature>
<keyword evidence="15" id="KW-1185">Reference proteome</keyword>
<organism evidence="14 15">
    <name type="scientific">Streptosporangium pseudovulgare</name>
    <dbReference type="NCBI Taxonomy" id="35765"/>
    <lineage>
        <taxon>Bacteria</taxon>
        <taxon>Bacillati</taxon>
        <taxon>Actinomycetota</taxon>
        <taxon>Actinomycetes</taxon>
        <taxon>Streptosporangiales</taxon>
        <taxon>Streptosporangiaceae</taxon>
        <taxon>Streptosporangium</taxon>
    </lineage>
</organism>
<dbReference type="PANTHER" id="PTHR45436:SF5">
    <property type="entry name" value="SENSOR HISTIDINE KINASE TRCS"/>
    <property type="match status" value="1"/>
</dbReference>
<dbReference type="InterPro" id="IPR003660">
    <property type="entry name" value="HAMP_dom"/>
</dbReference>
<dbReference type="EC" id="2.7.13.3" evidence="3"/>
<dbReference type="SMART" id="SM00387">
    <property type="entry name" value="HATPase_c"/>
    <property type="match status" value="1"/>
</dbReference>
<evidence type="ECO:0000256" key="3">
    <source>
        <dbReference type="ARBA" id="ARBA00012438"/>
    </source>
</evidence>
<dbReference type="CDD" id="cd00082">
    <property type="entry name" value="HisKA"/>
    <property type="match status" value="1"/>
</dbReference>
<evidence type="ECO:0000313" key="15">
    <source>
        <dbReference type="Proteomes" id="UP000611554"/>
    </source>
</evidence>
<evidence type="ECO:0000256" key="8">
    <source>
        <dbReference type="ARBA" id="ARBA00022989"/>
    </source>
</evidence>
<evidence type="ECO:0000256" key="9">
    <source>
        <dbReference type="ARBA" id="ARBA00023012"/>
    </source>
</evidence>
<evidence type="ECO:0000256" key="10">
    <source>
        <dbReference type="ARBA" id="ARBA00023136"/>
    </source>
</evidence>
<dbReference type="CDD" id="cd00075">
    <property type="entry name" value="HATPase"/>
    <property type="match status" value="1"/>
</dbReference>
<comment type="catalytic activity">
    <reaction evidence="1">
        <text>ATP + protein L-histidine = ADP + protein N-phospho-L-histidine.</text>
        <dbReference type="EC" id="2.7.13.3"/>
    </reaction>
</comment>
<evidence type="ECO:0000256" key="1">
    <source>
        <dbReference type="ARBA" id="ARBA00000085"/>
    </source>
</evidence>
<comment type="subcellular location">
    <subcellularLocation>
        <location evidence="2">Cell membrane</location>
    </subcellularLocation>
</comment>
<evidence type="ECO:0000259" key="13">
    <source>
        <dbReference type="PROSITE" id="PS50885"/>
    </source>
</evidence>
<protein>
    <recommendedName>
        <fullName evidence="3">histidine kinase</fullName>
        <ecNumber evidence="3">2.7.13.3</ecNumber>
    </recommendedName>
</protein>
<dbReference type="PROSITE" id="PS50109">
    <property type="entry name" value="HIS_KIN"/>
    <property type="match status" value="1"/>
</dbReference>
<dbReference type="Gene3D" id="3.30.565.10">
    <property type="entry name" value="Histidine kinase-like ATPase, C-terminal domain"/>
    <property type="match status" value="1"/>
</dbReference>
<evidence type="ECO:0000256" key="2">
    <source>
        <dbReference type="ARBA" id="ARBA00004236"/>
    </source>
</evidence>
<dbReference type="Gene3D" id="1.10.287.130">
    <property type="match status" value="1"/>
</dbReference>
<evidence type="ECO:0000256" key="11">
    <source>
        <dbReference type="SAM" id="Phobius"/>
    </source>
</evidence>
<keyword evidence="6 11" id="KW-0812">Transmembrane</keyword>
<dbReference type="InterPro" id="IPR050428">
    <property type="entry name" value="TCS_sensor_his_kinase"/>
</dbReference>
<gene>
    <name evidence="14" type="ORF">GCM10010140_19890</name>
</gene>
<comment type="caution">
    <text evidence="14">The sequence shown here is derived from an EMBL/GenBank/DDBJ whole genome shotgun (WGS) entry which is preliminary data.</text>
</comment>
<dbReference type="Pfam" id="PF00672">
    <property type="entry name" value="HAMP"/>
    <property type="match status" value="1"/>
</dbReference>
<keyword evidence="10 11" id="KW-0472">Membrane</keyword>
<sequence length="482" mass="51633">MIRRGVPSRARTLTAAPPRVVTFKGTPLRVRLIVIILVLLVIALTLIGIGSVSIMHGYLIDRVDNQTALTTATALRRVQRGNTMLAGKPLSADTRMEIRDRNGAVLLPFSGSDVEDKPGPHVPAWRRPGSFTSGEWRVRVTPLPEGGSLVVAVDMSEVRQIVGQLALVEVLGGSGLMLVLAGAGVMVIRRSLRPLEEIEATAQAIAAGDLSRRVADADPRTEVGRLGQSLNGMLTQIETAFRARSESEAAARSSEERMRRFVADASHELRTPLTSIRGFAEFYRQAPDVDVAPLMRRVESEAVRMGLLVDDLLMLARMDQQRPMATRPVDLLAIAADAVHDARILAPARAVTLTVDGAALIVSGDEVRLRQVVGNLMTNALTHTPEGTPIEVRLRAEGGTAVIEVADKGPGLDAEQCERVFERFYRVDSARGRRTPEGGGSGLGLAIVAAMVEAHGGRVAVESAPGEGATFRVVLPLAPEAD</sequence>
<evidence type="ECO:0000256" key="4">
    <source>
        <dbReference type="ARBA" id="ARBA00022553"/>
    </source>
</evidence>
<dbReference type="EMBL" id="BMQJ01000004">
    <property type="protein sequence ID" value="GGP90228.1"/>
    <property type="molecule type" value="Genomic_DNA"/>
</dbReference>
<dbReference type="SMART" id="SM00388">
    <property type="entry name" value="HisKA"/>
    <property type="match status" value="1"/>
</dbReference>
<dbReference type="RefSeq" id="WP_189246181.1">
    <property type="nucleotide sequence ID" value="NZ_BMQJ01000004.1"/>
</dbReference>
<dbReference type="PANTHER" id="PTHR45436">
    <property type="entry name" value="SENSOR HISTIDINE KINASE YKOH"/>
    <property type="match status" value="1"/>
</dbReference>
<dbReference type="InterPro" id="IPR003661">
    <property type="entry name" value="HisK_dim/P_dom"/>
</dbReference>
<keyword evidence="5" id="KW-0808">Transferase</keyword>
<dbReference type="CDD" id="cd06225">
    <property type="entry name" value="HAMP"/>
    <property type="match status" value="1"/>
</dbReference>
<accession>A0ABQ2QNZ2</accession>
<dbReference type="GO" id="GO:0016301">
    <property type="term" value="F:kinase activity"/>
    <property type="evidence" value="ECO:0007669"/>
    <property type="project" value="UniProtKB-KW"/>
</dbReference>
<dbReference type="SUPFAM" id="SSF47384">
    <property type="entry name" value="Homodimeric domain of signal transducing histidine kinase"/>
    <property type="match status" value="1"/>
</dbReference>
<reference evidence="15" key="1">
    <citation type="journal article" date="2019" name="Int. J. Syst. Evol. Microbiol.">
        <title>The Global Catalogue of Microorganisms (GCM) 10K type strain sequencing project: providing services to taxonomists for standard genome sequencing and annotation.</title>
        <authorList>
            <consortium name="The Broad Institute Genomics Platform"/>
            <consortium name="The Broad Institute Genome Sequencing Center for Infectious Disease"/>
            <person name="Wu L."/>
            <person name="Ma J."/>
        </authorList>
    </citation>
    <scope>NUCLEOTIDE SEQUENCE [LARGE SCALE GENOMIC DNA]</scope>
    <source>
        <strain evidence="15">JCM 3115</strain>
    </source>
</reference>
<dbReference type="Pfam" id="PF02518">
    <property type="entry name" value="HATPase_c"/>
    <property type="match status" value="1"/>
</dbReference>
<dbReference type="Gene3D" id="6.10.340.10">
    <property type="match status" value="1"/>
</dbReference>
<evidence type="ECO:0000256" key="7">
    <source>
        <dbReference type="ARBA" id="ARBA00022777"/>
    </source>
</evidence>
<dbReference type="InterPro" id="IPR036097">
    <property type="entry name" value="HisK_dim/P_sf"/>
</dbReference>
<feature type="transmembrane region" description="Helical" evidence="11">
    <location>
        <begin position="32"/>
        <end position="55"/>
    </location>
</feature>
<name>A0ABQ2QNZ2_9ACTN</name>
<keyword evidence="7 14" id="KW-0418">Kinase</keyword>
<dbReference type="SUPFAM" id="SSF55874">
    <property type="entry name" value="ATPase domain of HSP90 chaperone/DNA topoisomerase II/histidine kinase"/>
    <property type="match status" value="1"/>
</dbReference>
<dbReference type="PROSITE" id="PS50885">
    <property type="entry name" value="HAMP"/>
    <property type="match status" value="1"/>
</dbReference>
<dbReference type="InterPro" id="IPR003594">
    <property type="entry name" value="HATPase_dom"/>
</dbReference>
<proteinExistence type="predicted"/>
<keyword evidence="4" id="KW-0597">Phosphoprotein</keyword>
<dbReference type="PRINTS" id="PR00344">
    <property type="entry name" value="BCTRLSENSOR"/>
</dbReference>
<evidence type="ECO:0000256" key="5">
    <source>
        <dbReference type="ARBA" id="ARBA00022679"/>
    </source>
</evidence>
<dbReference type="InterPro" id="IPR004358">
    <property type="entry name" value="Sig_transdc_His_kin-like_C"/>
</dbReference>
<dbReference type="SMART" id="SM00304">
    <property type="entry name" value="HAMP"/>
    <property type="match status" value="1"/>
</dbReference>
<evidence type="ECO:0000256" key="6">
    <source>
        <dbReference type="ARBA" id="ARBA00022692"/>
    </source>
</evidence>
<dbReference type="Proteomes" id="UP000611554">
    <property type="component" value="Unassembled WGS sequence"/>
</dbReference>
<evidence type="ECO:0000259" key="12">
    <source>
        <dbReference type="PROSITE" id="PS50109"/>
    </source>
</evidence>
<dbReference type="Pfam" id="PF00512">
    <property type="entry name" value="HisKA"/>
    <property type="match status" value="1"/>
</dbReference>
<dbReference type="InterPro" id="IPR005467">
    <property type="entry name" value="His_kinase_dom"/>
</dbReference>
<feature type="domain" description="Histidine kinase" evidence="12">
    <location>
        <begin position="264"/>
        <end position="479"/>
    </location>
</feature>
<dbReference type="InterPro" id="IPR036890">
    <property type="entry name" value="HATPase_C_sf"/>
</dbReference>
<evidence type="ECO:0000313" key="14">
    <source>
        <dbReference type="EMBL" id="GGP90228.1"/>
    </source>
</evidence>
<keyword evidence="8 11" id="KW-1133">Transmembrane helix</keyword>
<dbReference type="SUPFAM" id="SSF158472">
    <property type="entry name" value="HAMP domain-like"/>
    <property type="match status" value="1"/>
</dbReference>